<dbReference type="Gene3D" id="3.30.70.1560">
    <property type="entry name" value="Alpha-L RNA-binding motif"/>
    <property type="match status" value="1"/>
</dbReference>
<dbReference type="PANTHER" id="PTHR47683">
    <property type="entry name" value="PSEUDOURIDINE SYNTHASE FAMILY PROTEIN-RELATED"/>
    <property type="match status" value="1"/>
</dbReference>
<dbReference type="CDD" id="cd00165">
    <property type="entry name" value="S4"/>
    <property type="match status" value="1"/>
</dbReference>
<dbReference type="Pfam" id="PF01479">
    <property type="entry name" value="S4"/>
    <property type="match status" value="1"/>
</dbReference>
<name>A0A1I1T4J4_9BACT</name>
<dbReference type="SMART" id="SM00363">
    <property type="entry name" value="S4"/>
    <property type="match status" value="1"/>
</dbReference>
<sequence length="443" mass="46172">MTAGRADRGDRSTFAEREDRDTAARGAPGRGRAAGDDWTPEPAPRPAAPRGAAEGGAVRGDRSKPRASGAVRGDRSQPGAAGRGGKARSAGAKGSAARGAKARSDSAARGAKARSAGAKDSTAPRGLTDAVALRQAERAAAARTGAKTRAKKGIAAAPEILRPAKVRLQKALAAAGVTSRRKAEELIAAGAIKVNGKRVTELGTKVDPDRDAIEVRGTRVQLEKKVYFLLNKPDGVVCSAEGPKDNEGRPTVLSLFPELPQRIYPVGRLDFHTRGALILTNDGDLAAALTHPRHEIPKTYHVKFQGKLTEAELGTLATGVTLEDGTVTRPAAEVSVIKETATNTWVQITLRQGLNRQIRRMGEAIGKPVLKLIRVAIGDVTADGLADGEFRPLTPTEVYDLMAAASPAAHPGAQARPRAGGEDSAPGAGGRARSRLAPRKRAG</sequence>
<dbReference type="SUPFAM" id="SSF55120">
    <property type="entry name" value="Pseudouridine synthase"/>
    <property type="match status" value="1"/>
</dbReference>
<dbReference type="InterPro" id="IPR050343">
    <property type="entry name" value="RsuA_PseudoU_synthase"/>
</dbReference>
<reference evidence="9" key="1">
    <citation type="submission" date="2016-10" db="EMBL/GenBank/DDBJ databases">
        <authorList>
            <person name="Varghese N."/>
            <person name="Submissions S."/>
        </authorList>
    </citation>
    <scope>NUCLEOTIDE SEQUENCE [LARGE SCALE GENOMIC DNA]</scope>
    <source>
        <strain evidence="9">ATCC 25963</strain>
    </source>
</reference>
<gene>
    <name evidence="8" type="ORF">SAMN02745121_00483</name>
</gene>
<proteinExistence type="inferred from homology"/>
<accession>A0A1I1T4J4</accession>
<dbReference type="GO" id="GO:0120159">
    <property type="term" value="F:rRNA pseudouridine synthase activity"/>
    <property type="evidence" value="ECO:0007669"/>
    <property type="project" value="UniProtKB-ARBA"/>
</dbReference>
<dbReference type="Pfam" id="PF00849">
    <property type="entry name" value="PseudoU_synth_2"/>
    <property type="match status" value="1"/>
</dbReference>
<dbReference type="PROSITE" id="PS01149">
    <property type="entry name" value="PSI_RSU"/>
    <property type="match status" value="1"/>
</dbReference>
<evidence type="ECO:0000256" key="1">
    <source>
        <dbReference type="ARBA" id="ARBA00008348"/>
    </source>
</evidence>
<dbReference type="GO" id="GO:0000455">
    <property type="term" value="P:enzyme-directed rRNA pseudouridine synthesis"/>
    <property type="evidence" value="ECO:0007669"/>
    <property type="project" value="UniProtKB-ARBA"/>
</dbReference>
<dbReference type="AlphaFoldDB" id="A0A1I1T4J4"/>
<dbReference type="Gene3D" id="3.30.70.580">
    <property type="entry name" value="Pseudouridine synthase I, catalytic domain, N-terminal subdomain"/>
    <property type="match status" value="1"/>
</dbReference>
<feature type="region of interest" description="Disordered" evidence="6">
    <location>
        <begin position="1"/>
        <end position="126"/>
    </location>
</feature>
<dbReference type="InterPro" id="IPR020103">
    <property type="entry name" value="PsdUridine_synth_cat_dom_sf"/>
</dbReference>
<dbReference type="EMBL" id="FOMX01000002">
    <property type="protein sequence ID" value="SFD53541.1"/>
    <property type="molecule type" value="Genomic_DNA"/>
</dbReference>
<dbReference type="InterPro" id="IPR036986">
    <property type="entry name" value="S4_RNA-bd_sf"/>
</dbReference>
<keyword evidence="2 4" id="KW-0694">RNA-binding</keyword>
<organism evidence="8 9">
    <name type="scientific">Nannocystis exedens</name>
    <dbReference type="NCBI Taxonomy" id="54"/>
    <lineage>
        <taxon>Bacteria</taxon>
        <taxon>Pseudomonadati</taxon>
        <taxon>Myxococcota</taxon>
        <taxon>Polyangia</taxon>
        <taxon>Nannocystales</taxon>
        <taxon>Nannocystaceae</taxon>
        <taxon>Nannocystis</taxon>
    </lineage>
</organism>
<feature type="region of interest" description="Disordered" evidence="6">
    <location>
        <begin position="404"/>
        <end position="443"/>
    </location>
</feature>
<dbReference type="InterPro" id="IPR042092">
    <property type="entry name" value="PsdUridine_s_RsuA/RluB/E/F_cat"/>
</dbReference>
<dbReference type="EC" id="5.4.99.-" evidence="5"/>
<dbReference type="GO" id="GO:0003723">
    <property type="term" value="F:RNA binding"/>
    <property type="evidence" value="ECO:0007669"/>
    <property type="project" value="UniProtKB-KW"/>
</dbReference>
<dbReference type="InterPro" id="IPR000748">
    <property type="entry name" value="PsdUridine_synth_RsuA/RluB/E/F"/>
</dbReference>
<dbReference type="FunFam" id="3.10.290.10:FF:000003">
    <property type="entry name" value="Pseudouridine synthase"/>
    <property type="match status" value="1"/>
</dbReference>
<keyword evidence="9" id="KW-1185">Reference proteome</keyword>
<dbReference type="InterPro" id="IPR006145">
    <property type="entry name" value="PsdUridine_synth_RsuA/RluA"/>
</dbReference>
<evidence type="ECO:0000313" key="9">
    <source>
        <dbReference type="Proteomes" id="UP000199400"/>
    </source>
</evidence>
<feature type="compositionally biased region" description="Low complexity" evidence="6">
    <location>
        <begin position="404"/>
        <end position="415"/>
    </location>
</feature>
<dbReference type="FunFam" id="3.30.70.1560:FF:000001">
    <property type="entry name" value="Pseudouridine synthase"/>
    <property type="match status" value="1"/>
</dbReference>
<dbReference type="PANTHER" id="PTHR47683:SF2">
    <property type="entry name" value="RNA-BINDING S4 DOMAIN-CONTAINING PROTEIN"/>
    <property type="match status" value="1"/>
</dbReference>
<dbReference type="PROSITE" id="PS50889">
    <property type="entry name" value="S4"/>
    <property type="match status" value="1"/>
</dbReference>
<evidence type="ECO:0000256" key="4">
    <source>
        <dbReference type="PROSITE-ProRule" id="PRU00182"/>
    </source>
</evidence>
<evidence type="ECO:0000313" key="8">
    <source>
        <dbReference type="EMBL" id="SFD53541.1"/>
    </source>
</evidence>
<evidence type="ECO:0000256" key="6">
    <source>
        <dbReference type="SAM" id="MobiDB-lite"/>
    </source>
</evidence>
<feature type="compositionally biased region" description="Low complexity" evidence="6">
    <location>
        <begin position="87"/>
        <end position="121"/>
    </location>
</feature>
<feature type="compositionally biased region" description="Basic residues" evidence="6">
    <location>
        <begin position="432"/>
        <end position="443"/>
    </location>
</feature>
<evidence type="ECO:0000259" key="7">
    <source>
        <dbReference type="SMART" id="SM00363"/>
    </source>
</evidence>
<evidence type="ECO:0000256" key="5">
    <source>
        <dbReference type="RuleBase" id="RU003887"/>
    </source>
</evidence>
<comment type="similarity">
    <text evidence="1 5">Belongs to the pseudouridine synthase RsuA family.</text>
</comment>
<dbReference type="Proteomes" id="UP000199400">
    <property type="component" value="Unassembled WGS sequence"/>
</dbReference>
<feature type="domain" description="RNA-binding S4" evidence="7">
    <location>
        <begin position="166"/>
        <end position="234"/>
    </location>
</feature>
<dbReference type="InterPro" id="IPR002942">
    <property type="entry name" value="S4_RNA-bd"/>
</dbReference>
<protein>
    <recommendedName>
        <fullName evidence="5">Pseudouridine synthase</fullName>
        <ecNumber evidence="5">5.4.99.-</ecNumber>
    </recommendedName>
</protein>
<dbReference type="Gene3D" id="3.10.290.10">
    <property type="entry name" value="RNA-binding S4 domain"/>
    <property type="match status" value="1"/>
</dbReference>
<feature type="compositionally biased region" description="Basic and acidic residues" evidence="6">
    <location>
        <begin position="1"/>
        <end position="23"/>
    </location>
</feature>
<dbReference type="InterPro" id="IPR020094">
    <property type="entry name" value="TruA/RsuA/RluB/E/F_N"/>
</dbReference>
<evidence type="ECO:0000256" key="3">
    <source>
        <dbReference type="ARBA" id="ARBA00023235"/>
    </source>
</evidence>
<dbReference type="SUPFAM" id="SSF55174">
    <property type="entry name" value="Alpha-L RNA-binding motif"/>
    <property type="match status" value="1"/>
</dbReference>
<dbReference type="GO" id="GO:0005829">
    <property type="term" value="C:cytosol"/>
    <property type="evidence" value="ECO:0007669"/>
    <property type="project" value="UniProtKB-ARBA"/>
</dbReference>
<dbReference type="InterPro" id="IPR018496">
    <property type="entry name" value="PsdUridine_synth_RsuA/RluB_CS"/>
</dbReference>
<evidence type="ECO:0000256" key="2">
    <source>
        <dbReference type="ARBA" id="ARBA00022884"/>
    </source>
</evidence>
<dbReference type="STRING" id="54.SAMN02745121_00483"/>
<dbReference type="CDD" id="cd02870">
    <property type="entry name" value="PseudoU_synth_RsuA_like"/>
    <property type="match status" value="1"/>
</dbReference>
<dbReference type="NCBIfam" id="TIGR00093">
    <property type="entry name" value="pseudouridine synthase"/>
    <property type="match status" value="1"/>
</dbReference>
<keyword evidence="3 5" id="KW-0413">Isomerase</keyword>